<evidence type="ECO:0000313" key="8">
    <source>
        <dbReference type="Proteomes" id="UP000199673"/>
    </source>
</evidence>
<dbReference type="RefSeq" id="WP_091692714.1">
    <property type="nucleotide sequence ID" value="NZ_FPBF01000002.1"/>
</dbReference>
<dbReference type="GO" id="GO:0005886">
    <property type="term" value="C:plasma membrane"/>
    <property type="evidence" value="ECO:0007669"/>
    <property type="project" value="UniProtKB-SubCell"/>
</dbReference>
<dbReference type="STRING" id="305507.SAMN04489724_2167"/>
<name>A0A1I7ASD2_9BACT</name>
<feature type="transmembrane region" description="Helical" evidence="6">
    <location>
        <begin position="156"/>
        <end position="176"/>
    </location>
</feature>
<gene>
    <name evidence="7" type="ORF">SAMN04489724_2167</name>
</gene>
<keyword evidence="5 6" id="KW-0472">Membrane</keyword>
<feature type="transmembrane region" description="Helical" evidence="6">
    <location>
        <begin position="21"/>
        <end position="44"/>
    </location>
</feature>
<feature type="transmembrane region" description="Helical" evidence="6">
    <location>
        <begin position="129"/>
        <end position="149"/>
    </location>
</feature>
<feature type="transmembrane region" description="Helical" evidence="6">
    <location>
        <begin position="341"/>
        <end position="362"/>
    </location>
</feature>
<reference evidence="8" key="1">
    <citation type="submission" date="2016-10" db="EMBL/GenBank/DDBJ databases">
        <authorList>
            <person name="Varghese N."/>
            <person name="Submissions S."/>
        </authorList>
    </citation>
    <scope>NUCLEOTIDE SEQUENCE [LARGE SCALE GENOMIC DNA]</scope>
    <source>
        <strain evidence="8">DSM 23445</strain>
    </source>
</reference>
<evidence type="ECO:0000256" key="5">
    <source>
        <dbReference type="ARBA" id="ARBA00023136"/>
    </source>
</evidence>
<comment type="subcellular location">
    <subcellularLocation>
        <location evidence="1">Cell membrane</location>
        <topology evidence="1">Multi-pass membrane protein</topology>
    </subcellularLocation>
</comment>
<evidence type="ECO:0000256" key="3">
    <source>
        <dbReference type="ARBA" id="ARBA00022692"/>
    </source>
</evidence>
<feature type="transmembrane region" description="Helical" evidence="6">
    <location>
        <begin position="369"/>
        <end position="388"/>
    </location>
</feature>
<dbReference type="Pfam" id="PF01943">
    <property type="entry name" value="Polysacc_synt"/>
    <property type="match status" value="1"/>
</dbReference>
<dbReference type="PANTHER" id="PTHR30250:SF11">
    <property type="entry name" value="O-ANTIGEN TRANSPORTER-RELATED"/>
    <property type="match status" value="1"/>
</dbReference>
<feature type="transmembrane region" description="Helical" evidence="6">
    <location>
        <begin position="97"/>
        <end position="117"/>
    </location>
</feature>
<dbReference type="AlphaFoldDB" id="A0A1I7ASD2"/>
<evidence type="ECO:0000256" key="2">
    <source>
        <dbReference type="ARBA" id="ARBA00022475"/>
    </source>
</evidence>
<dbReference type="InterPro" id="IPR002797">
    <property type="entry name" value="Polysacc_synth"/>
</dbReference>
<keyword evidence="8" id="KW-1185">Reference proteome</keyword>
<feature type="transmembrane region" description="Helical" evidence="6">
    <location>
        <begin position="188"/>
        <end position="209"/>
    </location>
</feature>
<keyword evidence="4 6" id="KW-1133">Transmembrane helix</keyword>
<feature type="transmembrane region" description="Helical" evidence="6">
    <location>
        <begin position="394"/>
        <end position="415"/>
    </location>
</feature>
<dbReference type="OrthoDB" id="9815702at2"/>
<feature type="transmembrane region" description="Helical" evidence="6">
    <location>
        <begin position="230"/>
        <end position="251"/>
    </location>
</feature>
<dbReference type="Proteomes" id="UP000199673">
    <property type="component" value="Unassembled WGS sequence"/>
</dbReference>
<evidence type="ECO:0000256" key="4">
    <source>
        <dbReference type="ARBA" id="ARBA00022989"/>
    </source>
</evidence>
<dbReference type="EMBL" id="FPBF01000002">
    <property type="protein sequence ID" value="SFT77793.1"/>
    <property type="molecule type" value="Genomic_DNA"/>
</dbReference>
<accession>A0A1I7ASD2</accession>
<sequence>MLEKIRHFKLSYLYRNNSVQNFLYLGLIQGTNVLISIISVPLIIQRVGVDQFGLVSLALSVITSLNIVVGFGYNFSGPREASIHRHDSVKLSNHFSLVLYSKLCIVLLLLVGIFFLIQLTSAFEEYRVILAFSTIILIAEAIQLVWFFQGIEKTKIASIVNVLSKLCYLLAIMYFIDAPDKSKYVNFIWGTIALGFNLGLVFFCLRQFQIHFGKPNFRHIIKSVRENAKLFFYNLISHVTVSGGIIILSFFEGSAQLGMYGLVEKVIITLRFFPSLVVSATFPKASHLFVHHRERFIPFLMKISLIGITVTGLISITAYLFSPEIVRFLAKSHLPDSILYLKILCFIPFLSSINIFNMMYFLTKDLQQLLIKSSVINSIFMLTTAAILTAMYGTIGLCMALICSEIFTAITCTIFRIGHSKRVN</sequence>
<evidence type="ECO:0000313" key="7">
    <source>
        <dbReference type="EMBL" id="SFT77793.1"/>
    </source>
</evidence>
<keyword evidence="3 6" id="KW-0812">Transmembrane</keyword>
<dbReference type="InterPro" id="IPR050833">
    <property type="entry name" value="Poly_Biosynth_Transport"/>
</dbReference>
<feature type="transmembrane region" description="Helical" evidence="6">
    <location>
        <begin position="56"/>
        <end position="76"/>
    </location>
</feature>
<evidence type="ECO:0000256" key="6">
    <source>
        <dbReference type="SAM" id="Phobius"/>
    </source>
</evidence>
<evidence type="ECO:0000256" key="1">
    <source>
        <dbReference type="ARBA" id="ARBA00004651"/>
    </source>
</evidence>
<protein>
    <submittedName>
        <fullName evidence="7">Polysaccharide transporter, PST family</fullName>
    </submittedName>
</protein>
<organism evidence="7 8">
    <name type="scientific">Algoriphagus locisalis</name>
    <dbReference type="NCBI Taxonomy" id="305507"/>
    <lineage>
        <taxon>Bacteria</taxon>
        <taxon>Pseudomonadati</taxon>
        <taxon>Bacteroidota</taxon>
        <taxon>Cytophagia</taxon>
        <taxon>Cytophagales</taxon>
        <taxon>Cyclobacteriaceae</taxon>
        <taxon>Algoriphagus</taxon>
    </lineage>
</organism>
<dbReference type="PANTHER" id="PTHR30250">
    <property type="entry name" value="PST FAMILY PREDICTED COLANIC ACID TRANSPORTER"/>
    <property type="match status" value="1"/>
</dbReference>
<feature type="transmembrane region" description="Helical" evidence="6">
    <location>
        <begin position="299"/>
        <end position="321"/>
    </location>
</feature>
<proteinExistence type="predicted"/>
<keyword evidence="2" id="KW-1003">Cell membrane</keyword>